<evidence type="ECO:0000313" key="3">
    <source>
        <dbReference type="Proteomes" id="UP000271162"/>
    </source>
</evidence>
<dbReference type="AlphaFoldDB" id="A0A0N4YDM1"/>
<keyword evidence="1" id="KW-0472">Membrane</keyword>
<dbReference type="STRING" id="27835.A0A0N4YDM1"/>
<dbReference type="InterPro" id="IPR016174">
    <property type="entry name" value="Di-haem_cyt_TM"/>
</dbReference>
<proteinExistence type="predicted"/>
<protein>
    <submittedName>
        <fullName evidence="4">XK-related protein</fullName>
    </submittedName>
</protein>
<evidence type="ECO:0000313" key="2">
    <source>
        <dbReference type="EMBL" id="VDL78315.1"/>
    </source>
</evidence>
<evidence type="ECO:0000256" key="1">
    <source>
        <dbReference type="SAM" id="Phobius"/>
    </source>
</evidence>
<reference evidence="2 3" key="2">
    <citation type="submission" date="2018-11" db="EMBL/GenBank/DDBJ databases">
        <authorList>
            <consortium name="Pathogen Informatics"/>
        </authorList>
    </citation>
    <scope>NUCLEOTIDE SEQUENCE [LARGE SCALE GENOMIC DNA]</scope>
</reference>
<dbReference type="WBParaSite" id="NBR_0001472501-mRNA-1">
    <property type="protein sequence ID" value="NBR_0001472501-mRNA-1"/>
    <property type="gene ID" value="NBR_0001472501"/>
</dbReference>
<dbReference type="Proteomes" id="UP000271162">
    <property type="component" value="Unassembled WGS sequence"/>
</dbReference>
<dbReference type="EMBL" id="UYSL01021466">
    <property type="protein sequence ID" value="VDL78315.1"/>
    <property type="molecule type" value="Genomic_DNA"/>
</dbReference>
<reference evidence="4" key="1">
    <citation type="submission" date="2017-02" db="UniProtKB">
        <authorList>
            <consortium name="WormBaseParasite"/>
        </authorList>
    </citation>
    <scope>IDENTIFICATION</scope>
</reference>
<name>A0A0N4YDM1_NIPBR</name>
<keyword evidence="1" id="KW-1133">Transmembrane helix</keyword>
<accession>A0A0N4YDM1</accession>
<feature type="transmembrane region" description="Helical" evidence="1">
    <location>
        <begin position="111"/>
        <end position="135"/>
    </location>
</feature>
<feature type="transmembrane region" description="Helical" evidence="1">
    <location>
        <begin position="83"/>
        <end position="105"/>
    </location>
</feature>
<dbReference type="SUPFAM" id="SSF81342">
    <property type="entry name" value="Transmembrane di-heme cytochromes"/>
    <property type="match status" value="1"/>
</dbReference>
<organism evidence="4">
    <name type="scientific">Nippostrongylus brasiliensis</name>
    <name type="common">Rat hookworm</name>
    <dbReference type="NCBI Taxonomy" id="27835"/>
    <lineage>
        <taxon>Eukaryota</taxon>
        <taxon>Metazoa</taxon>
        <taxon>Ecdysozoa</taxon>
        <taxon>Nematoda</taxon>
        <taxon>Chromadorea</taxon>
        <taxon>Rhabditida</taxon>
        <taxon>Rhabditina</taxon>
        <taxon>Rhabditomorpha</taxon>
        <taxon>Strongyloidea</taxon>
        <taxon>Heligmosomidae</taxon>
        <taxon>Nippostrongylus</taxon>
    </lineage>
</organism>
<keyword evidence="3" id="KW-1185">Reference proteome</keyword>
<keyword evidence="1" id="KW-0812">Transmembrane</keyword>
<gene>
    <name evidence="2" type="ORF">NBR_LOCUS14726</name>
</gene>
<sequence length="139" mass="16436">MLLYYGCLGVWLQHTQPNSSIQSGTNSQPLRSHKLQLVMVKFSYRRRFLKPAFPGTAWAHNQHDETLTTLAVNTKKELRKKYFFWHFIILRTGEWLLALFSILYLSFEKKVWASVPTIYLLVIIESFMGYVLVWVQMSF</sequence>
<dbReference type="GO" id="GO:0016020">
    <property type="term" value="C:membrane"/>
    <property type="evidence" value="ECO:0007669"/>
    <property type="project" value="InterPro"/>
</dbReference>
<evidence type="ECO:0000313" key="4">
    <source>
        <dbReference type="WBParaSite" id="NBR_0001472501-mRNA-1"/>
    </source>
</evidence>
<dbReference type="GO" id="GO:0022904">
    <property type="term" value="P:respiratory electron transport chain"/>
    <property type="evidence" value="ECO:0007669"/>
    <property type="project" value="InterPro"/>
</dbReference>